<dbReference type="EMBL" id="FNQR01000001">
    <property type="protein sequence ID" value="SDZ84678.1"/>
    <property type="molecule type" value="Genomic_DNA"/>
</dbReference>
<dbReference type="AlphaFoldDB" id="A0A1H3WEJ9"/>
<evidence type="ECO:0000313" key="1">
    <source>
        <dbReference type="EMBL" id="SDZ84678.1"/>
    </source>
</evidence>
<proteinExistence type="predicted"/>
<protein>
    <submittedName>
        <fullName evidence="1">Uncharacterized protein</fullName>
    </submittedName>
</protein>
<gene>
    <name evidence="1" type="ORF">SAMN05421743_101404</name>
</gene>
<dbReference type="STRING" id="571932.SAMN05421743_101404"/>
<accession>A0A1H3WEJ9</accession>
<keyword evidence="2" id="KW-1185">Reference proteome</keyword>
<sequence length="50" mass="5578">MLAFIFSIIQALCGLGITLEKVRALLSNYLGLSMPIKGSNNHFRSLSFQY</sequence>
<reference evidence="1 2" key="1">
    <citation type="submission" date="2016-10" db="EMBL/GenBank/DDBJ databases">
        <authorList>
            <person name="de Groot N.N."/>
        </authorList>
    </citation>
    <scope>NUCLEOTIDE SEQUENCE [LARGE SCALE GENOMIC DNA]</scope>
    <source>
        <strain evidence="1 2">CCM7597</strain>
    </source>
</reference>
<name>A0A1H3WEJ9_9BACI</name>
<dbReference type="Proteomes" id="UP000198584">
    <property type="component" value="Unassembled WGS sequence"/>
</dbReference>
<evidence type="ECO:0000313" key="2">
    <source>
        <dbReference type="Proteomes" id="UP000198584"/>
    </source>
</evidence>
<organism evidence="1 2">
    <name type="scientific">Thalassobacillus cyri</name>
    <dbReference type="NCBI Taxonomy" id="571932"/>
    <lineage>
        <taxon>Bacteria</taxon>
        <taxon>Bacillati</taxon>
        <taxon>Bacillota</taxon>
        <taxon>Bacilli</taxon>
        <taxon>Bacillales</taxon>
        <taxon>Bacillaceae</taxon>
        <taxon>Thalassobacillus</taxon>
    </lineage>
</organism>